<proteinExistence type="predicted"/>
<protein>
    <submittedName>
        <fullName evidence="1">Uncharacterized protein</fullName>
    </submittedName>
</protein>
<reference evidence="1 2" key="1">
    <citation type="journal article" date="2023" name="Int. J. Mol. Sci.">
        <title>De Novo Assembly and Annotation of 11 Diverse Shrub Willow (Salix) Genomes Reveals Novel Gene Organization in Sex-Linked Regions.</title>
        <authorList>
            <person name="Hyden B."/>
            <person name="Feng K."/>
            <person name="Yates T.B."/>
            <person name="Jawdy S."/>
            <person name="Cereghino C."/>
            <person name="Smart L.B."/>
            <person name="Muchero W."/>
        </authorList>
    </citation>
    <scope>NUCLEOTIDE SEQUENCE [LARGE SCALE GENOMIC DNA]</scope>
    <source>
        <tissue evidence="1">Shoot tip</tissue>
    </source>
</reference>
<accession>A0AAD6KM86</accession>
<name>A0AAD6KM86_9ROSI</name>
<keyword evidence="2" id="KW-1185">Reference proteome</keyword>
<evidence type="ECO:0000313" key="1">
    <source>
        <dbReference type="EMBL" id="KAJ6425370.1"/>
    </source>
</evidence>
<evidence type="ECO:0000313" key="2">
    <source>
        <dbReference type="Proteomes" id="UP001162972"/>
    </source>
</evidence>
<sequence>MENPNEATHGSKLAAVVNATECLVAGASSSKAIINNFVKNLTLSSIKKRKPSCHVRWAVFNEPQLSGPREFLEVVDFLFAVIGIWILKSQVVANHGTVPQGTAKKVSDLSCELGPM</sequence>
<dbReference type="EMBL" id="JAPFFJ010000006">
    <property type="protein sequence ID" value="KAJ6425370.1"/>
    <property type="molecule type" value="Genomic_DNA"/>
</dbReference>
<dbReference type="Proteomes" id="UP001162972">
    <property type="component" value="Chromosome 16"/>
</dbReference>
<comment type="caution">
    <text evidence="1">The sequence shown here is derived from an EMBL/GenBank/DDBJ whole genome shotgun (WGS) entry which is preliminary data.</text>
</comment>
<organism evidence="1 2">
    <name type="scientific">Salix udensis</name>
    <dbReference type="NCBI Taxonomy" id="889485"/>
    <lineage>
        <taxon>Eukaryota</taxon>
        <taxon>Viridiplantae</taxon>
        <taxon>Streptophyta</taxon>
        <taxon>Embryophyta</taxon>
        <taxon>Tracheophyta</taxon>
        <taxon>Spermatophyta</taxon>
        <taxon>Magnoliopsida</taxon>
        <taxon>eudicotyledons</taxon>
        <taxon>Gunneridae</taxon>
        <taxon>Pentapetalae</taxon>
        <taxon>rosids</taxon>
        <taxon>fabids</taxon>
        <taxon>Malpighiales</taxon>
        <taxon>Salicaceae</taxon>
        <taxon>Saliceae</taxon>
        <taxon>Salix</taxon>
    </lineage>
</organism>
<dbReference type="AlphaFoldDB" id="A0AAD6KM86"/>
<gene>
    <name evidence="1" type="ORF">OIU84_026022</name>
</gene>